<feature type="signal peptide" evidence="1">
    <location>
        <begin position="1"/>
        <end position="23"/>
    </location>
</feature>
<dbReference type="Proteomes" id="UP000680116">
    <property type="component" value="Chromosome"/>
</dbReference>
<dbReference type="EMBL" id="OU015430">
    <property type="protein sequence ID" value="CAG4977421.1"/>
    <property type="molecule type" value="Genomic_DNA"/>
</dbReference>
<dbReference type="Pfam" id="PF03783">
    <property type="entry name" value="CsgG"/>
    <property type="match status" value="1"/>
</dbReference>
<evidence type="ECO:0000256" key="1">
    <source>
        <dbReference type="SAM" id="SignalP"/>
    </source>
</evidence>
<reference evidence="2 3" key="1">
    <citation type="submission" date="2021-04" db="EMBL/GenBank/DDBJ databases">
        <authorList>
            <person name="Rodrigo-Torres L."/>
            <person name="Arahal R. D."/>
            <person name="Lucena T."/>
        </authorList>
    </citation>
    <scope>NUCLEOTIDE SEQUENCE [LARGE SCALE GENOMIC DNA]</scope>
    <source>
        <strain evidence="2 3">CECT 30171</strain>
    </source>
</reference>
<evidence type="ECO:0000313" key="3">
    <source>
        <dbReference type="Proteomes" id="UP000680116"/>
    </source>
</evidence>
<feature type="chain" id="PRO_5045823110" description="Curli production assembly/transport component CsgG" evidence="1">
    <location>
        <begin position="24"/>
        <end position="307"/>
    </location>
</feature>
<protein>
    <recommendedName>
        <fullName evidence="4">Curli production assembly/transport component CsgG</fullName>
    </recommendedName>
</protein>
<name>A0ABN7R541_9GAMM</name>
<sequence length="307" mass="31843">MKPTSLLALSLAALVAAPLPLQAQSPTRQADIPTCSRNLGTLAVLEPENNWWSAHRLGAPSSLIKVFVNRSGCFTLLDRGKGMAAMQAERELAADGDLRVGSNLGKGQVKAADYVLVPDLVSQNSNAGGNRIGGLLGGLIGDRNVGALVGGLNIKRKTADVVLTVTDVRSSEQLAMTEGHATKTDLGWGAGAGVFNGLLGGAGATGYANTEIGQVITLAYLQAYTDLVGQLGGMPASASAANVQQAVRMTRPGRLLAQADGGGAAVRDLDVGMMLYPTGNKQSMMWEVEDELGNKGWVSSTLFELAR</sequence>
<organism evidence="2 3">
    <name type="scientific">Novilysobacter luteus</name>
    <dbReference type="NCBI Taxonomy" id="2822368"/>
    <lineage>
        <taxon>Bacteria</taxon>
        <taxon>Pseudomonadati</taxon>
        <taxon>Pseudomonadota</taxon>
        <taxon>Gammaproteobacteria</taxon>
        <taxon>Lysobacterales</taxon>
        <taxon>Lysobacteraceae</taxon>
        <taxon>Novilysobacter</taxon>
    </lineage>
</organism>
<proteinExistence type="predicted"/>
<dbReference type="RefSeq" id="WP_215218897.1">
    <property type="nucleotide sequence ID" value="NZ_OU015430.1"/>
</dbReference>
<gene>
    <name evidence="2" type="ORF">LYB30171_02404</name>
</gene>
<evidence type="ECO:0008006" key="4">
    <source>
        <dbReference type="Google" id="ProtNLM"/>
    </source>
</evidence>
<dbReference type="InterPro" id="IPR005534">
    <property type="entry name" value="Curli_assmbl/transp-comp_CsgG"/>
</dbReference>
<evidence type="ECO:0000313" key="2">
    <source>
        <dbReference type="EMBL" id="CAG4977421.1"/>
    </source>
</evidence>
<keyword evidence="3" id="KW-1185">Reference proteome</keyword>
<keyword evidence="1" id="KW-0732">Signal</keyword>
<accession>A0ABN7R541</accession>